<dbReference type="InterPro" id="IPR001304">
    <property type="entry name" value="C-type_lectin-like"/>
</dbReference>
<dbReference type="Proteomes" id="UP000184120">
    <property type="component" value="Unassembled WGS sequence"/>
</dbReference>
<reference evidence="3" key="5">
    <citation type="submission" date="2024-05" db="EMBL/GenBank/DDBJ databases">
        <authorList>
            <person name="Sun Q."/>
            <person name="Zhou Y."/>
        </authorList>
    </citation>
    <scope>NUCLEOTIDE SEQUENCE</scope>
    <source>
        <strain evidence="3">CGMCC 1.12707</strain>
    </source>
</reference>
<reference evidence="3" key="1">
    <citation type="journal article" date="2014" name="Int. J. Syst. Evol. Microbiol.">
        <title>Complete genome of a new Firmicutes species belonging to the dominant human colonic microbiota ('Ruminococcus bicirculans') reveals two chromosomes and a selective capacity to utilize plant glucans.</title>
        <authorList>
            <consortium name="NISC Comparative Sequencing Program"/>
            <person name="Wegmann U."/>
            <person name="Louis P."/>
            <person name="Goesmann A."/>
            <person name="Henrissat B."/>
            <person name="Duncan S.H."/>
            <person name="Flint H.J."/>
        </authorList>
    </citation>
    <scope>NUCLEOTIDE SEQUENCE</scope>
    <source>
        <strain evidence="3">CGMCC 1.12707</strain>
    </source>
</reference>
<evidence type="ECO:0000313" key="4">
    <source>
        <dbReference type="EMBL" id="SHL70123.1"/>
    </source>
</evidence>
<dbReference type="STRING" id="1434701.SAMN05443634_11518"/>
<reference evidence="6" key="4">
    <citation type="journal article" date="2019" name="Int. J. Syst. Evol. Microbiol.">
        <title>The Global Catalogue of Microorganisms (GCM) 10K type strain sequencing project: providing services to taxonomists for standard genome sequencing and annotation.</title>
        <authorList>
            <consortium name="The Broad Institute Genomics Platform"/>
            <consortium name="The Broad Institute Genome Sequencing Center for Infectious Disease"/>
            <person name="Wu L."/>
            <person name="Ma J."/>
        </authorList>
    </citation>
    <scope>NUCLEOTIDE SEQUENCE [LARGE SCALE GENOMIC DNA]</scope>
    <source>
        <strain evidence="6">CGMCC 1.12707</strain>
    </source>
</reference>
<dbReference type="EMBL" id="FRBH01000015">
    <property type="protein sequence ID" value="SHL70123.1"/>
    <property type="molecule type" value="Genomic_DNA"/>
</dbReference>
<name>A0A1M7CSR4_9FLAO</name>
<proteinExistence type="predicted"/>
<keyword evidence="1" id="KW-0732">Signal</keyword>
<sequence>MKHIYILFNLCLSTLVLSQVGINTQAPKVSLDIDVRRVSSALDNTQLLGFQPPRLTLQELTNNTFVYGVNQKGAIIYITGVAGGTATGPRININEEGIYYFDGAIWKKMMSSQSGQINISSIVDPNILGYIPSSTATASTAAVPAISGVTITKVATGTFSGNGHTYAVYQTSGNVTWYQAYYAAKSLGGYLATFTTDAEWQYVEANLITPLTVFDTNGGWIGFAKYSWNAGTALVPNPEMKWITGEQPNHNYAAQGTASVAKLNWFATNEPNNSGGTEGFVHFYHKNSNQTVVRGGYTSTHPWNDIPAAGSSSNPIRGFIVEFQQ</sequence>
<evidence type="ECO:0000313" key="6">
    <source>
        <dbReference type="Proteomes" id="UP000650994"/>
    </source>
</evidence>
<dbReference type="AlphaFoldDB" id="A0A1M7CSR4"/>
<organism evidence="4 5">
    <name type="scientific">Chishuiella changwenlii</name>
    <dbReference type="NCBI Taxonomy" id="1434701"/>
    <lineage>
        <taxon>Bacteria</taxon>
        <taxon>Pseudomonadati</taxon>
        <taxon>Bacteroidota</taxon>
        <taxon>Flavobacteriia</taxon>
        <taxon>Flavobacteriales</taxon>
        <taxon>Weeksellaceae</taxon>
        <taxon>Chishuiella</taxon>
    </lineage>
</organism>
<dbReference type="InterPro" id="IPR016187">
    <property type="entry name" value="CTDL_fold"/>
</dbReference>
<reference evidence="5" key="3">
    <citation type="submission" date="2016-11" db="EMBL/GenBank/DDBJ databases">
        <authorList>
            <person name="Varghese N."/>
            <person name="Submissions S."/>
        </authorList>
    </citation>
    <scope>NUCLEOTIDE SEQUENCE [LARGE SCALE GENOMIC DNA]</scope>
    <source>
        <strain evidence="5">DSM 27989</strain>
    </source>
</reference>
<dbReference type="RefSeq" id="WP_072934006.1">
    <property type="nucleotide sequence ID" value="NZ_BMFL01000008.1"/>
</dbReference>
<accession>A0A1M7CSR4</accession>
<dbReference type="Proteomes" id="UP000650994">
    <property type="component" value="Unassembled WGS sequence"/>
</dbReference>
<dbReference type="InterPro" id="IPR016186">
    <property type="entry name" value="C-type_lectin-like/link_sf"/>
</dbReference>
<evidence type="ECO:0000256" key="1">
    <source>
        <dbReference type="SAM" id="SignalP"/>
    </source>
</evidence>
<dbReference type="OrthoDB" id="1234557at2"/>
<dbReference type="EMBL" id="BMFL01000008">
    <property type="protein sequence ID" value="GGE97061.1"/>
    <property type="molecule type" value="Genomic_DNA"/>
</dbReference>
<evidence type="ECO:0000313" key="5">
    <source>
        <dbReference type="Proteomes" id="UP000184120"/>
    </source>
</evidence>
<dbReference type="PROSITE" id="PS50041">
    <property type="entry name" value="C_TYPE_LECTIN_2"/>
    <property type="match status" value="1"/>
</dbReference>
<feature type="signal peptide" evidence="1">
    <location>
        <begin position="1"/>
        <end position="18"/>
    </location>
</feature>
<protein>
    <recommendedName>
        <fullName evidence="2">C-type lectin domain-containing protein</fullName>
    </recommendedName>
</protein>
<gene>
    <name evidence="3" type="ORF">GCM10010984_13190</name>
    <name evidence="4" type="ORF">SAMN05443634_11518</name>
</gene>
<evidence type="ECO:0000313" key="3">
    <source>
        <dbReference type="EMBL" id="GGE97061.1"/>
    </source>
</evidence>
<feature type="chain" id="PRO_5012138771" description="C-type lectin domain-containing protein" evidence="1">
    <location>
        <begin position="19"/>
        <end position="325"/>
    </location>
</feature>
<evidence type="ECO:0000259" key="2">
    <source>
        <dbReference type="PROSITE" id="PS50041"/>
    </source>
</evidence>
<dbReference type="Gene3D" id="3.10.100.10">
    <property type="entry name" value="Mannose-Binding Protein A, subunit A"/>
    <property type="match status" value="1"/>
</dbReference>
<keyword evidence="6" id="KW-1185">Reference proteome</keyword>
<dbReference type="SUPFAM" id="SSF56436">
    <property type="entry name" value="C-type lectin-like"/>
    <property type="match status" value="1"/>
</dbReference>
<feature type="domain" description="C-type lectin" evidence="2">
    <location>
        <begin position="161"/>
        <end position="305"/>
    </location>
</feature>
<reference evidence="4" key="2">
    <citation type="submission" date="2016-11" db="EMBL/GenBank/DDBJ databases">
        <authorList>
            <person name="Jaros S."/>
            <person name="Januszkiewicz K."/>
            <person name="Wedrychowicz H."/>
        </authorList>
    </citation>
    <scope>NUCLEOTIDE SEQUENCE [LARGE SCALE GENOMIC DNA]</scope>
    <source>
        <strain evidence="4">DSM 27989</strain>
    </source>
</reference>